<feature type="transmembrane region" description="Helical" evidence="1">
    <location>
        <begin position="110"/>
        <end position="127"/>
    </location>
</feature>
<evidence type="ECO:0000313" key="2">
    <source>
        <dbReference type="EMBL" id="CAF1145121.1"/>
    </source>
</evidence>
<feature type="transmembrane region" description="Helical" evidence="1">
    <location>
        <begin position="12"/>
        <end position="33"/>
    </location>
</feature>
<gene>
    <name evidence="3" type="ORF">IZO911_LOCUS38364</name>
    <name evidence="2" type="ORF">JYZ213_LOCUS23780</name>
    <name evidence="5" type="ORF">KXQ929_LOCUS30225</name>
    <name evidence="4" type="ORF">OXD698_LOCUS16300</name>
</gene>
<evidence type="ECO:0000256" key="1">
    <source>
        <dbReference type="SAM" id="Phobius"/>
    </source>
</evidence>
<dbReference type="EMBL" id="CAJNOG010000284">
    <property type="protein sequence ID" value="CAF1145121.1"/>
    <property type="molecule type" value="Genomic_DNA"/>
</dbReference>
<evidence type="ECO:0000313" key="6">
    <source>
        <dbReference type="Proteomes" id="UP000663844"/>
    </source>
</evidence>
<dbReference type="Proteomes" id="UP000663844">
    <property type="component" value="Unassembled WGS sequence"/>
</dbReference>
<protein>
    <submittedName>
        <fullName evidence="4">Uncharacterized protein</fullName>
    </submittedName>
</protein>
<accession>A0A818ZLY4</accession>
<dbReference type="Proteomes" id="UP000663845">
    <property type="component" value="Unassembled WGS sequence"/>
</dbReference>
<evidence type="ECO:0000313" key="5">
    <source>
        <dbReference type="EMBL" id="CAF4029984.1"/>
    </source>
</evidence>
<proteinExistence type="predicted"/>
<evidence type="ECO:0000313" key="4">
    <source>
        <dbReference type="EMBL" id="CAF3765914.1"/>
    </source>
</evidence>
<dbReference type="AlphaFoldDB" id="A0A818ZLY4"/>
<dbReference type="EMBL" id="CAJOAZ010001109">
    <property type="protein sequence ID" value="CAF3765914.1"/>
    <property type="molecule type" value="Genomic_DNA"/>
</dbReference>
<dbReference type="EMBL" id="CAJOBB010003252">
    <property type="protein sequence ID" value="CAF4029984.1"/>
    <property type="molecule type" value="Genomic_DNA"/>
</dbReference>
<organism evidence="4 6">
    <name type="scientific">Adineta steineri</name>
    <dbReference type="NCBI Taxonomy" id="433720"/>
    <lineage>
        <taxon>Eukaryota</taxon>
        <taxon>Metazoa</taxon>
        <taxon>Spiralia</taxon>
        <taxon>Gnathifera</taxon>
        <taxon>Rotifera</taxon>
        <taxon>Eurotatoria</taxon>
        <taxon>Bdelloidea</taxon>
        <taxon>Adinetida</taxon>
        <taxon>Adinetidae</taxon>
        <taxon>Adineta</taxon>
    </lineage>
</organism>
<keyword evidence="1" id="KW-1133">Transmembrane helix</keyword>
<feature type="transmembrane region" description="Helical" evidence="1">
    <location>
        <begin position="45"/>
        <end position="68"/>
    </location>
</feature>
<evidence type="ECO:0000313" key="3">
    <source>
        <dbReference type="EMBL" id="CAF1380155.1"/>
    </source>
</evidence>
<feature type="transmembrane region" description="Helical" evidence="1">
    <location>
        <begin position="80"/>
        <end position="104"/>
    </location>
</feature>
<name>A0A818ZLY4_9BILA</name>
<keyword evidence="1" id="KW-0812">Transmembrane</keyword>
<keyword evidence="1" id="KW-0472">Membrane</keyword>
<comment type="caution">
    <text evidence="4">The sequence shown here is derived from an EMBL/GenBank/DDBJ whole genome shotgun (WGS) entry which is preliminary data.</text>
</comment>
<reference evidence="4" key="1">
    <citation type="submission" date="2021-02" db="EMBL/GenBank/DDBJ databases">
        <authorList>
            <person name="Nowell W R."/>
        </authorList>
    </citation>
    <scope>NUCLEOTIDE SEQUENCE</scope>
</reference>
<dbReference type="Proteomes" id="UP000663860">
    <property type="component" value="Unassembled WGS sequence"/>
</dbReference>
<dbReference type="EMBL" id="CAJNOE010001051">
    <property type="protein sequence ID" value="CAF1380155.1"/>
    <property type="molecule type" value="Genomic_DNA"/>
</dbReference>
<dbReference type="Proteomes" id="UP000663868">
    <property type="component" value="Unassembled WGS sequence"/>
</dbReference>
<sequence>MASCITCFRRKIIWIIALSCFFDSLVASVTAYITRPTATVLENLAFFFGIVMIVPFVTFMRLFIAWEVRDSTEKWYSWKNIYWAISLVTYFIFNIPLMVLVIWFIAETIIWLWDTFIWLCNAFIWLWDAFMWPVKSIIVEVPQKVPVSRVKTNLTSRIITRIRSKIINATTTMI</sequence>